<dbReference type="Gene3D" id="3.30.300.30">
    <property type="match status" value="1"/>
</dbReference>
<evidence type="ECO:0000313" key="3">
    <source>
        <dbReference type="Proteomes" id="UP000241639"/>
    </source>
</evidence>
<accession>A0A2T4ZAC1</accession>
<feature type="domain" description="AMP-dependent synthetase/ligase" evidence="1">
    <location>
        <begin position="7"/>
        <end position="337"/>
    </location>
</feature>
<evidence type="ECO:0000259" key="1">
    <source>
        <dbReference type="Pfam" id="PF00501"/>
    </source>
</evidence>
<dbReference type="InterPro" id="IPR020845">
    <property type="entry name" value="AMP-binding_CS"/>
</dbReference>
<dbReference type="PANTHER" id="PTHR43767:SF1">
    <property type="entry name" value="NONRIBOSOMAL PEPTIDE SYNTHASE PES1 (EUROFUNG)-RELATED"/>
    <property type="match status" value="1"/>
</dbReference>
<reference evidence="2 3" key="1">
    <citation type="submission" date="2018-04" db="EMBL/GenBank/DDBJ databases">
        <title>Genomic Encyclopedia of Archaeal and Bacterial Type Strains, Phase II (KMG-II): from individual species to whole genera.</title>
        <authorList>
            <person name="Goeker M."/>
        </authorList>
    </citation>
    <scope>NUCLEOTIDE SEQUENCE [LARGE SCALE GENOMIC DNA]</scope>
    <source>
        <strain evidence="2 3">DSM 45169</strain>
    </source>
</reference>
<dbReference type="Gene3D" id="3.40.50.12780">
    <property type="entry name" value="N-terminal domain of ligase-like"/>
    <property type="match status" value="1"/>
</dbReference>
<dbReference type="PANTHER" id="PTHR43767">
    <property type="entry name" value="LONG-CHAIN-FATTY-ACID--COA LIGASE"/>
    <property type="match status" value="1"/>
</dbReference>
<dbReference type="OrthoDB" id="9762242at2"/>
<dbReference type="AlphaFoldDB" id="A0A2T4ZAC1"/>
<dbReference type="RefSeq" id="WP_107725590.1">
    <property type="nucleotide sequence ID" value="NZ_PZZP01000001.1"/>
</dbReference>
<dbReference type="InterPro" id="IPR050237">
    <property type="entry name" value="ATP-dep_AMP-bd_enzyme"/>
</dbReference>
<protein>
    <submittedName>
        <fullName evidence="2">Acyl-CoA synthetase (AMP-forming)/AMP-acid ligase II</fullName>
    </submittedName>
</protein>
<gene>
    <name evidence="2" type="ORF">C8J48_1433</name>
</gene>
<dbReference type="EMBL" id="PZZP01000001">
    <property type="protein sequence ID" value="PTM58839.1"/>
    <property type="molecule type" value="Genomic_DNA"/>
</dbReference>
<name>A0A2T4ZAC1_9BACL</name>
<dbReference type="SUPFAM" id="SSF56801">
    <property type="entry name" value="Acetyl-CoA synthetase-like"/>
    <property type="match status" value="1"/>
</dbReference>
<dbReference type="Pfam" id="PF00501">
    <property type="entry name" value="AMP-binding"/>
    <property type="match status" value="1"/>
</dbReference>
<comment type="caution">
    <text evidence="2">The sequence shown here is derived from an EMBL/GenBank/DDBJ whole genome shotgun (WGS) entry which is preliminary data.</text>
</comment>
<organism evidence="2 3">
    <name type="scientific">Desmospora activa DSM 45169</name>
    <dbReference type="NCBI Taxonomy" id="1121389"/>
    <lineage>
        <taxon>Bacteria</taxon>
        <taxon>Bacillati</taxon>
        <taxon>Bacillota</taxon>
        <taxon>Bacilli</taxon>
        <taxon>Bacillales</taxon>
        <taxon>Thermoactinomycetaceae</taxon>
        <taxon>Desmospora</taxon>
    </lineage>
</organism>
<keyword evidence="2" id="KW-0436">Ligase</keyword>
<dbReference type="GO" id="GO:0016878">
    <property type="term" value="F:acid-thiol ligase activity"/>
    <property type="evidence" value="ECO:0007669"/>
    <property type="project" value="UniProtKB-ARBA"/>
</dbReference>
<dbReference type="InterPro" id="IPR042099">
    <property type="entry name" value="ANL_N_sf"/>
</dbReference>
<keyword evidence="3" id="KW-1185">Reference proteome</keyword>
<proteinExistence type="predicted"/>
<dbReference type="InterPro" id="IPR045851">
    <property type="entry name" value="AMP-bd_C_sf"/>
</dbReference>
<dbReference type="Proteomes" id="UP000241639">
    <property type="component" value="Unassembled WGS sequence"/>
</dbReference>
<dbReference type="PROSITE" id="PS00455">
    <property type="entry name" value="AMP_BINDING"/>
    <property type="match status" value="1"/>
</dbReference>
<evidence type="ECO:0000313" key="2">
    <source>
        <dbReference type="EMBL" id="PTM58839.1"/>
    </source>
</evidence>
<dbReference type="InterPro" id="IPR000873">
    <property type="entry name" value="AMP-dep_synth/lig_dom"/>
</dbReference>
<sequence>MTAKVITPRQSYTKGEFERDVVGLAGYLRNRGVKSGDRVLLKGKNSYPFAVTLFSLIHLNTSIVLVDHQQTQKQTDEMLLRANVRWKLLGSLDKENSGDSHSFFYEEWIRQSKALPDSSETLSFHEWRERRDAAILWSSGSTGEPKGIVKSGRSIWDNIEKTRMAMDYRDDDVLMPLLPFSHYYGLSILLIWWQQQCSLVIPQYHMLNQVANLIIREGVTVIDAAPSTYYSLLNLVQKKLELVEQMRQVRMWCVGGAPLSKQLTDQFYQAFGMLLLDGYGLTEVGNVAVSNLNTPSACGYPLNDVDVQIKDDSGKEIPVCETGGIWVRSHGLMEGYLDSDGTIVPQQSKWYDTGDIGFFDTDGYLHVIGRKHAVHRMGYTLYLASLEKKAEECGCPVKVIALDEERKGCSLHFFIEDHETRSFHFWQKQIYPLLFSYERPDEIWVLEQFPLNHNGKVDLVKLREFAVNKRKESHLTANVDRGEMQYVIPSSKLD</sequence>